<dbReference type="GO" id="GO:0008299">
    <property type="term" value="P:isoprenoid biosynthetic process"/>
    <property type="evidence" value="ECO:0007669"/>
    <property type="project" value="UniProtKB-KW"/>
</dbReference>
<dbReference type="PANTHER" id="PTHR12001:SF69">
    <property type="entry name" value="ALL TRANS-POLYPRENYL-DIPHOSPHATE SYNTHASE PDSS1"/>
    <property type="match status" value="1"/>
</dbReference>
<organism evidence="8">
    <name type="scientific">Tanacetum cinerariifolium</name>
    <name type="common">Dalmatian daisy</name>
    <name type="synonym">Chrysanthemum cinerariifolium</name>
    <dbReference type="NCBI Taxonomy" id="118510"/>
    <lineage>
        <taxon>Eukaryota</taxon>
        <taxon>Viridiplantae</taxon>
        <taxon>Streptophyta</taxon>
        <taxon>Embryophyta</taxon>
        <taxon>Tracheophyta</taxon>
        <taxon>Spermatophyta</taxon>
        <taxon>Magnoliopsida</taxon>
        <taxon>eudicotyledons</taxon>
        <taxon>Gunneridae</taxon>
        <taxon>Pentapetalae</taxon>
        <taxon>asterids</taxon>
        <taxon>campanulids</taxon>
        <taxon>Asterales</taxon>
        <taxon>Asteraceae</taxon>
        <taxon>Asteroideae</taxon>
        <taxon>Anthemideae</taxon>
        <taxon>Anthemidinae</taxon>
        <taxon>Tanacetum</taxon>
    </lineage>
</organism>
<evidence type="ECO:0000313" key="8">
    <source>
        <dbReference type="EMBL" id="GFA37754.1"/>
    </source>
</evidence>
<name>A0A699JHX0_TANCI</name>
<dbReference type="Pfam" id="PF00348">
    <property type="entry name" value="polyprenyl_synt"/>
    <property type="match status" value="1"/>
</dbReference>
<comment type="similarity">
    <text evidence="2">Belongs to the FPP/GGPP synthase family.</text>
</comment>
<comment type="caution">
    <text evidence="8">The sequence shown here is derived from an EMBL/GenBank/DDBJ whole genome shotgun (WGS) entry which is preliminary data.</text>
</comment>
<sequence>IRIFRWNFPMLMLAAFKAFAMLAYEYGKNLGLAFQLLDDVLNFTSTSLSLGKGSLSDIHHETLKNIRVGRAARCSRMVERAEELAITLAVAKSEPKKEAAPESPPIGPKRGANVNGVYNS</sequence>
<evidence type="ECO:0000256" key="7">
    <source>
        <dbReference type="SAM" id="MobiDB-lite"/>
    </source>
</evidence>
<dbReference type="GO" id="GO:1990234">
    <property type="term" value="C:transferase complex"/>
    <property type="evidence" value="ECO:0007669"/>
    <property type="project" value="TreeGrafter"/>
</dbReference>
<keyword evidence="4" id="KW-0479">Metal-binding</keyword>
<dbReference type="EMBL" id="BKCJ010413638">
    <property type="protein sequence ID" value="GFA37754.1"/>
    <property type="molecule type" value="Genomic_DNA"/>
</dbReference>
<evidence type="ECO:0000256" key="3">
    <source>
        <dbReference type="ARBA" id="ARBA00022679"/>
    </source>
</evidence>
<evidence type="ECO:0000256" key="5">
    <source>
        <dbReference type="ARBA" id="ARBA00022842"/>
    </source>
</evidence>
<dbReference type="InterPro" id="IPR000092">
    <property type="entry name" value="Polyprenyl_synt"/>
</dbReference>
<dbReference type="Gene3D" id="1.10.600.10">
    <property type="entry name" value="Farnesyl Diphosphate Synthase"/>
    <property type="match status" value="1"/>
</dbReference>
<dbReference type="PROSITE" id="PS00444">
    <property type="entry name" value="POLYPRENYL_SYNTHASE_2"/>
    <property type="match status" value="1"/>
</dbReference>
<dbReference type="AlphaFoldDB" id="A0A699JHX0"/>
<keyword evidence="3" id="KW-0808">Transferase</keyword>
<reference evidence="8" key="1">
    <citation type="journal article" date="2019" name="Sci. Rep.">
        <title>Draft genome of Tanacetum cinerariifolium, the natural source of mosquito coil.</title>
        <authorList>
            <person name="Yamashiro T."/>
            <person name="Shiraishi A."/>
            <person name="Satake H."/>
            <person name="Nakayama K."/>
        </authorList>
    </citation>
    <scope>NUCLEOTIDE SEQUENCE</scope>
</reference>
<evidence type="ECO:0000256" key="2">
    <source>
        <dbReference type="ARBA" id="ARBA00006706"/>
    </source>
</evidence>
<dbReference type="PANTHER" id="PTHR12001">
    <property type="entry name" value="GERANYLGERANYL PYROPHOSPHATE SYNTHASE"/>
    <property type="match status" value="1"/>
</dbReference>
<feature type="non-terminal residue" evidence="8">
    <location>
        <position position="1"/>
    </location>
</feature>
<dbReference type="GO" id="GO:0046872">
    <property type="term" value="F:metal ion binding"/>
    <property type="evidence" value="ECO:0007669"/>
    <property type="project" value="UniProtKB-KW"/>
</dbReference>
<proteinExistence type="inferred from homology"/>
<evidence type="ECO:0000256" key="4">
    <source>
        <dbReference type="ARBA" id="ARBA00022723"/>
    </source>
</evidence>
<dbReference type="InterPro" id="IPR033749">
    <property type="entry name" value="Polyprenyl_synt_CS"/>
</dbReference>
<keyword evidence="6" id="KW-0414">Isoprene biosynthesis</keyword>
<dbReference type="SUPFAM" id="SSF48576">
    <property type="entry name" value="Terpenoid synthases"/>
    <property type="match status" value="1"/>
</dbReference>
<evidence type="ECO:0000256" key="1">
    <source>
        <dbReference type="ARBA" id="ARBA00001946"/>
    </source>
</evidence>
<gene>
    <name evidence="8" type="ORF">Tci_609726</name>
</gene>
<dbReference type="GO" id="GO:0004659">
    <property type="term" value="F:prenyltransferase activity"/>
    <property type="evidence" value="ECO:0007669"/>
    <property type="project" value="InterPro"/>
</dbReference>
<accession>A0A699JHX0</accession>
<comment type="cofactor">
    <cofactor evidence="1">
        <name>Mg(2+)</name>
        <dbReference type="ChEBI" id="CHEBI:18420"/>
    </cofactor>
</comment>
<keyword evidence="5" id="KW-0460">Magnesium</keyword>
<evidence type="ECO:0000256" key="6">
    <source>
        <dbReference type="ARBA" id="ARBA00023229"/>
    </source>
</evidence>
<dbReference type="GO" id="GO:0006744">
    <property type="term" value="P:ubiquinone biosynthetic process"/>
    <property type="evidence" value="ECO:0007669"/>
    <property type="project" value="TreeGrafter"/>
</dbReference>
<feature type="region of interest" description="Disordered" evidence="7">
    <location>
        <begin position="93"/>
        <end position="120"/>
    </location>
</feature>
<dbReference type="InterPro" id="IPR008949">
    <property type="entry name" value="Isoprenoid_synthase_dom_sf"/>
</dbReference>
<protein>
    <submittedName>
        <fullName evidence="8">Solanesyl diphosphate synthase 3, chloroplastic/mitochondrial isoform X2</fullName>
    </submittedName>
</protein>